<dbReference type="GO" id="GO:0006777">
    <property type="term" value="P:Mo-molybdopterin cofactor biosynthetic process"/>
    <property type="evidence" value="ECO:0007669"/>
    <property type="project" value="UniProtKB-KW"/>
</dbReference>
<feature type="domain" description="MobA-like NTP transferase" evidence="9">
    <location>
        <begin position="17"/>
        <end position="168"/>
    </location>
</feature>
<evidence type="ECO:0000313" key="11">
    <source>
        <dbReference type="Proteomes" id="UP000253226"/>
    </source>
</evidence>
<evidence type="ECO:0000256" key="8">
    <source>
        <dbReference type="HAMAP-Rule" id="MF_00316"/>
    </source>
</evidence>
<proteinExistence type="inferred from homology"/>
<feature type="binding site" evidence="8">
    <location>
        <position position="32"/>
    </location>
    <ligand>
        <name>GTP</name>
        <dbReference type="ChEBI" id="CHEBI:37565"/>
    </ligand>
</feature>
<dbReference type="PANTHER" id="PTHR19136">
    <property type="entry name" value="MOLYBDENUM COFACTOR GUANYLYLTRANSFERASE"/>
    <property type="match status" value="1"/>
</dbReference>
<dbReference type="InterPro" id="IPR013482">
    <property type="entry name" value="Molybde_CF_guanTrfase"/>
</dbReference>
<dbReference type="PANTHER" id="PTHR19136:SF81">
    <property type="entry name" value="MOLYBDENUM COFACTOR GUANYLYLTRANSFERASE"/>
    <property type="match status" value="1"/>
</dbReference>
<evidence type="ECO:0000259" key="9">
    <source>
        <dbReference type="Pfam" id="PF12804"/>
    </source>
</evidence>
<dbReference type="OrthoDB" id="9788394at2"/>
<evidence type="ECO:0000256" key="3">
    <source>
        <dbReference type="ARBA" id="ARBA00022723"/>
    </source>
</evidence>
<reference evidence="10 11" key="1">
    <citation type="submission" date="2014-07" db="EMBL/GenBank/DDBJ databases">
        <title>Draft genome sequence of Thalassospira profundimaris 35.</title>
        <authorList>
            <person name="Lai Q."/>
            <person name="Shao Z."/>
        </authorList>
    </citation>
    <scope>NUCLEOTIDE SEQUENCE [LARGE SCALE GENOMIC DNA]</scope>
    <source>
        <strain evidence="10 11">35</strain>
    </source>
</reference>
<evidence type="ECO:0000256" key="2">
    <source>
        <dbReference type="ARBA" id="ARBA00022679"/>
    </source>
</evidence>
<dbReference type="NCBIfam" id="TIGR02665">
    <property type="entry name" value="molyb_mobA"/>
    <property type="match status" value="1"/>
</dbReference>
<comment type="cofactor">
    <cofactor evidence="8">
        <name>Mg(2+)</name>
        <dbReference type="ChEBI" id="CHEBI:18420"/>
    </cofactor>
</comment>
<dbReference type="GO" id="GO:0005525">
    <property type="term" value="F:GTP binding"/>
    <property type="evidence" value="ECO:0007669"/>
    <property type="project" value="UniProtKB-UniRule"/>
</dbReference>
<dbReference type="EC" id="2.7.7.77" evidence="8"/>
<protein>
    <recommendedName>
        <fullName evidence="8">Molybdenum cofactor guanylyltransferase</fullName>
        <shortName evidence="8">MoCo guanylyltransferase</shortName>
        <ecNumber evidence="8">2.7.7.77</ecNumber>
    </recommendedName>
    <alternativeName>
        <fullName evidence="8">GTP:molybdopterin guanylyltransferase</fullName>
    </alternativeName>
    <alternativeName>
        <fullName evidence="8">Mo-MPT guanylyltransferase</fullName>
    </alternativeName>
    <alternativeName>
        <fullName evidence="8">Molybdopterin guanylyltransferase</fullName>
    </alternativeName>
    <alternativeName>
        <fullName evidence="8">Molybdopterin-guanine dinucleotide synthase</fullName>
        <shortName evidence="8">MGD synthase</shortName>
    </alternativeName>
</protein>
<feature type="binding site" evidence="8">
    <location>
        <position position="110"/>
    </location>
    <ligand>
        <name>GTP</name>
        <dbReference type="ChEBI" id="CHEBI:37565"/>
    </ligand>
</feature>
<feature type="binding site" evidence="8">
    <location>
        <begin position="20"/>
        <end position="22"/>
    </location>
    <ligand>
        <name>GTP</name>
        <dbReference type="ChEBI" id="CHEBI:37565"/>
    </ligand>
</feature>
<keyword evidence="2 8" id="KW-0808">Transferase</keyword>
<sequence>MSQEARNPDNHAVVALGIILAGGEGRRMGGDKAFREVGGRSLMAMAIETAQLQCDAVMISSNQTPDVFSQFGLPVVADVPKPGQGPLGGVLAGLGALPDGIDWLVTFPVDCPILPADLVIRLISAASDAGVGAAFARHAGRDHYLSSAWHRDSASVIADLLGREERRVRGPLVAMNAVAVDFDSSDQPALFANANTPDDLTYLGAILGAS</sequence>
<accession>A0A367W1J1</accession>
<dbReference type="AlphaFoldDB" id="A0A367W1J1"/>
<organism evidence="10 11">
    <name type="scientific">Thalassospira profundimaris</name>
    <dbReference type="NCBI Taxonomy" id="502049"/>
    <lineage>
        <taxon>Bacteria</taxon>
        <taxon>Pseudomonadati</taxon>
        <taxon>Pseudomonadota</taxon>
        <taxon>Alphaproteobacteria</taxon>
        <taxon>Rhodospirillales</taxon>
        <taxon>Thalassospiraceae</taxon>
        <taxon>Thalassospira</taxon>
    </lineage>
</organism>
<comment type="catalytic activity">
    <reaction evidence="8">
        <text>Mo-molybdopterin + GTP + H(+) = Mo-molybdopterin guanine dinucleotide + diphosphate</text>
        <dbReference type="Rhea" id="RHEA:34243"/>
        <dbReference type="ChEBI" id="CHEBI:15378"/>
        <dbReference type="ChEBI" id="CHEBI:33019"/>
        <dbReference type="ChEBI" id="CHEBI:37565"/>
        <dbReference type="ChEBI" id="CHEBI:71302"/>
        <dbReference type="ChEBI" id="CHEBI:71310"/>
        <dbReference type="EC" id="2.7.7.77"/>
    </reaction>
</comment>
<gene>
    <name evidence="8" type="primary">mobA</name>
    <name evidence="10" type="ORF">TH19_22080</name>
</gene>
<dbReference type="InterPro" id="IPR025877">
    <property type="entry name" value="MobA-like_NTP_Trfase"/>
</dbReference>
<comment type="function">
    <text evidence="8">Transfers a GMP moiety from GTP to Mo-molybdopterin (Mo-MPT) cofactor (Moco or molybdenum cofactor) to form Mo-molybdopterin guanine dinucleotide (Mo-MGD) cofactor.</text>
</comment>
<comment type="domain">
    <text evidence="8">The N-terminal domain determines nucleotide recognition and specific binding, while the C-terminal domain determines the specific binding to the target protein.</text>
</comment>
<dbReference type="GO" id="GO:0061603">
    <property type="term" value="F:molybdenum cofactor guanylyltransferase activity"/>
    <property type="evidence" value="ECO:0007669"/>
    <property type="project" value="UniProtKB-EC"/>
</dbReference>
<comment type="similarity">
    <text evidence="8">Belongs to the MobA family.</text>
</comment>
<evidence type="ECO:0000256" key="5">
    <source>
        <dbReference type="ARBA" id="ARBA00022842"/>
    </source>
</evidence>
<keyword evidence="7 8" id="KW-0501">Molybdenum cofactor biosynthesis</keyword>
<name>A0A367W1J1_9PROT</name>
<dbReference type="SUPFAM" id="SSF53448">
    <property type="entry name" value="Nucleotide-diphospho-sugar transferases"/>
    <property type="match status" value="1"/>
</dbReference>
<feature type="binding site" evidence="8">
    <location>
        <position position="110"/>
    </location>
    <ligand>
        <name>Mg(2+)</name>
        <dbReference type="ChEBI" id="CHEBI:18420"/>
    </ligand>
</feature>
<comment type="subunit">
    <text evidence="8">Monomer.</text>
</comment>
<dbReference type="Proteomes" id="UP000253226">
    <property type="component" value="Unassembled WGS sequence"/>
</dbReference>
<dbReference type="Pfam" id="PF12804">
    <property type="entry name" value="NTP_transf_3"/>
    <property type="match status" value="1"/>
</dbReference>
<comment type="caution">
    <text evidence="8">Lacks conserved residue(s) required for the propagation of feature annotation.</text>
</comment>
<dbReference type="InterPro" id="IPR029044">
    <property type="entry name" value="Nucleotide-diphossugar_trans"/>
</dbReference>
<keyword evidence="4 8" id="KW-0547">Nucleotide-binding</keyword>
<evidence type="ECO:0000256" key="6">
    <source>
        <dbReference type="ARBA" id="ARBA00023134"/>
    </source>
</evidence>
<dbReference type="CDD" id="cd02503">
    <property type="entry name" value="MobA"/>
    <property type="match status" value="1"/>
</dbReference>
<feature type="binding site" evidence="8">
    <location>
        <position position="78"/>
    </location>
    <ligand>
        <name>GTP</name>
        <dbReference type="ChEBI" id="CHEBI:37565"/>
    </ligand>
</feature>
<evidence type="ECO:0000256" key="1">
    <source>
        <dbReference type="ARBA" id="ARBA00022490"/>
    </source>
</evidence>
<dbReference type="HAMAP" id="MF_00316">
    <property type="entry name" value="MobA"/>
    <property type="match status" value="1"/>
</dbReference>
<keyword evidence="3 8" id="KW-0479">Metal-binding</keyword>
<comment type="caution">
    <text evidence="10">The sequence shown here is derived from an EMBL/GenBank/DDBJ whole genome shotgun (WGS) entry which is preliminary data.</text>
</comment>
<comment type="subcellular location">
    <subcellularLocation>
        <location evidence="8">Cytoplasm</location>
    </subcellularLocation>
</comment>
<keyword evidence="5 8" id="KW-0460">Magnesium</keyword>
<dbReference type="GO" id="GO:0005737">
    <property type="term" value="C:cytoplasm"/>
    <property type="evidence" value="ECO:0007669"/>
    <property type="project" value="UniProtKB-SubCell"/>
</dbReference>
<dbReference type="RefSeq" id="WP_114104389.1">
    <property type="nucleotide sequence ID" value="NZ_JPWF01000024.1"/>
</dbReference>
<dbReference type="EMBL" id="JPWF01000024">
    <property type="protein sequence ID" value="RCK31070.1"/>
    <property type="molecule type" value="Genomic_DNA"/>
</dbReference>
<keyword evidence="6 8" id="KW-0342">GTP-binding</keyword>
<dbReference type="GO" id="GO:0046872">
    <property type="term" value="F:metal ion binding"/>
    <property type="evidence" value="ECO:0007669"/>
    <property type="project" value="UniProtKB-KW"/>
</dbReference>
<evidence type="ECO:0000256" key="7">
    <source>
        <dbReference type="ARBA" id="ARBA00023150"/>
    </source>
</evidence>
<dbReference type="Gene3D" id="3.90.550.10">
    <property type="entry name" value="Spore Coat Polysaccharide Biosynthesis Protein SpsA, Chain A"/>
    <property type="match status" value="1"/>
</dbReference>
<evidence type="ECO:0000256" key="4">
    <source>
        <dbReference type="ARBA" id="ARBA00022741"/>
    </source>
</evidence>
<evidence type="ECO:0000313" key="10">
    <source>
        <dbReference type="EMBL" id="RCK31070.1"/>
    </source>
</evidence>
<keyword evidence="1 8" id="KW-0963">Cytoplasm</keyword>